<organism evidence="2 3">
    <name type="scientific">Halopseudomonas oceani</name>
    <dbReference type="NCBI Taxonomy" id="1708783"/>
    <lineage>
        <taxon>Bacteria</taxon>
        <taxon>Pseudomonadati</taxon>
        <taxon>Pseudomonadota</taxon>
        <taxon>Gammaproteobacteria</taxon>
        <taxon>Pseudomonadales</taxon>
        <taxon>Pseudomonadaceae</taxon>
        <taxon>Halopseudomonas</taxon>
    </lineage>
</organism>
<name>A0A2P4EV23_9GAMM</name>
<reference evidence="2 3" key="1">
    <citation type="submission" date="2018-01" db="EMBL/GenBank/DDBJ databases">
        <title>Draft genome of the type strain Pseudomonas oceani DSM 100277 isolated from the deep water in Okinawa trough, northwestern Pacific Ocean.</title>
        <authorList>
            <person name="Gomila M."/>
            <person name="Mulet M."/>
            <person name="Garcia-Valdes E."/>
            <person name="Lalucat J."/>
        </authorList>
    </citation>
    <scope>NUCLEOTIDE SEQUENCE [LARGE SCALE GENOMIC DNA]</scope>
    <source>
        <strain evidence="2 3">DSM 100277</strain>
    </source>
</reference>
<dbReference type="AlphaFoldDB" id="A0A2P4EV23"/>
<gene>
    <name evidence="2" type="ORF">C1949_10155</name>
</gene>
<dbReference type="OrthoDB" id="9180266at2"/>
<sequence length="283" mass="31788">MAAVFGAIVVLVLAVWFGMRRLQQRRRCAALHLAVSQIRLLRQLIEQVQRHRGLLYGVLSGEGSLEARRWSVNQQVNQLLETCRLHQPTLHWYGTWHAVLACWAQLEEGDDQADPEQMLLAHNEMVRNLLATVAALADRYDLVCLGRLAPQSEGLWLELLRNTELVGQSRAIGTGIVANRQNLQVWRAQLAALSSQIREMCYAALARLASDPELRGLVSQPVRAAEDSLDVLLERIRELLEQQPDPGFSSIDYFQTATQALSAQLLLVDILLARLETRALSCD</sequence>
<dbReference type="EMBL" id="PPSK01000008">
    <property type="protein sequence ID" value="POB03429.1"/>
    <property type="molecule type" value="Genomic_DNA"/>
</dbReference>
<accession>A0A2P4EV23</accession>
<evidence type="ECO:0000313" key="3">
    <source>
        <dbReference type="Proteomes" id="UP000243451"/>
    </source>
</evidence>
<feature type="domain" description="Nitrate/nitrite sensing protein" evidence="1">
    <location>
        <begin position="43"/>
        <end position="262"/>
    </location>
</feature>
<keyword evidence="3" id="KW-1185">Reference proteome</keyword>
<dbReference type="InterPro" id="IPR013587">
    <property type="entry name" value="Nitrate/nitrite_sensing"/>
</dbReference>
<evidence type="ECO:0000259" key="1">
    <source>
        <dbReference type="Pfam" id="PF08376"/>
    </source>
</evidence>
<dbReference type="RefSeq" id="WP_104738369.1">
    <property type="nucleotide sequence ID" value="NZ_BMHR01000005.1"/>
</dbReference>
<evidence type="ECO:0000313" key="2">
    <source>
        <dbReference type="EMBL" id="POB03429.1"/>
    </source>
</evidence>
<proteinExistence type="predicted"/>
<comment type="caution">
    <text evidence="2">The sequence shown here is derived from an EMBL/GenBank/DDBJ whole genome shotgun (WGS) entry which is preliminary data.</text>
</comment>
<dbReference type="Pfam" id="PF08376">
    <property type="entry name" value="NIT"/>
    <property type="match status" value="1"/>
</dbReference>
<protein>
    <recommendedName>
        <fullName evidence="1">Nitrate/nitrite sensing protein domain-containing protein</fullName>
    </recommendedName>
</protein>
<dbReference type="Proteomes" id="UP000243451">
    <property type="component" value="Unassembled WGS sequence"/>
</dbReference>